<protein>
    <submittedName>
        <fullName evidence="4">Oxidized low-density lipoprotein receptor 1</fullName>
    </submittedName>
</protein>
<keyword evidence="4" id="KW-0675">Receptor</keyword>
<dbReference type="GeneID" id="108875116"/>
<evidence type="ECO:0000259" key="2">
    <source>
        <dbReference type="PROSITE" id="PS50041"/>
    </source>
</evidence>
<sequence length="284" mass="31823">MGGTERLWLFASLCQLVLLTCEQHSNPVEVEVRFQSFPSSQDPDSYTLTCRTASNHLVYAEAVDHSACSPQCKMSLRLVEDQRGYKITLRASRNDTALEAKTFNLIPVSLSSLHVYSTTTSALLTWKLHRQQSLSSLSLYNTHSQSITHISSMKPSEAVKSQYTVTGLQPGTRFKVKVVVTTLLKQLNVTLKQRLSLSMETAQCPPDWLANGRSCYTLRRGGLTWSEALRSCKRLAAGSHLADLKTPEDVLYVSSHLLSHNNLLLLWTGLNDQQVRRGTEENRQ</sequence>
<dbReference type="SUPFAM" id="SSF56436">
    <property type="entry name" value="C-type lectin-like"/>
    <property type="match status" value="1"/>
</dbReference>
<proteinExistence type="predicted"/>
<name>A0AAJ7LDT2_LATCA</name>
<evidence type="ECO:0000313" key="4">
    <source>
        <dbReference type="RefSeq" id="XP_018519305.2"/>
    </source>
</evidence>
<dbReference type="InterPro" id="IPR001304">
    <property type="entry name" value="C-type_lectin-like"/>
</dbReference>
<dbReference type="Gene3D" id="2.60.40.10">
    <property type="entry name" value="Immunoglobulins"/>
    <property type="match status" value="1"/>
</dbReference>
<dbReference type="InterPro" id="IPR013783">
    <property type="entry name" value="Ig-like_fold"/>
</dbReference>
<feature type="signal peptide" evidence="1">
    <location>
        <begin position="1"/>
        <end position="19"/>
    </location>
</feature>
<accession>A0AAJ7LDT2</accession>
<dbReference type="InterPro" id="IPR016186">
    <property type="entry name" value="C-type_lectin-like/link_sf"/>
</dbReference>
<dbReference type="KEGG" id="lcf:108875116"/>
<dbReference type="AlphaFoldDB" id="A0AAJ7LDT2"/>
<dbReference type="InterPro" id="IPR003961">
    <property type="entry name" value="FN3_dom"/>
</dbReference>
<dbReference type="InterPro" id="IPR036116">
    <property type="entry name" value="FN3_sf"/>
</dbReference>
<keyword evidence="4" id="KW-0449">Lipoprotein</keyword>
<keyword evidence="1" id="KW-0732">Signal</keyword>
<feature type="chain" id="PRO_5042591078" evidence="1">
    <location>
        <begin position="20"/>
        <end position="284"/>
    </location>
</feature>
<feature type="domain" description="C-type lectin" evidence="2">
    <location>
        <begin position="211"/>
        <end position="278"/>
    </location>
</feature>
<evidence type="ECO:0000256" key="1">
    <source>
        <dbReference type="SAM" id="SignalP"/>
    </source>
</evidence>
<dbReference type="SMART" id="SM00060">
    <property type="entry name" value="FN3"/>
    <property type="match status" value="1"/>
</dbReference>
<dbReference type="SUPFAM" id="SSF49265">
    <property type="entry name" value="Fibronectin type III"/>
    <property type="match status" value="1"/>
</dbReference>
<dbReference type="Proteomes" id="UP000694890">
    <property type="component" value="Linkage group LG10"/>
</dbReference>
<evidence type="ECO:0000313" key="3">
    <source>
        <dbReference type="Proteomes" id="UP000694890"/>
    </source>
</evidence>
<dbReference type="RefSeq" id="XP_018519305.2">
    <property type="nucleotide sequence ID" value="XM_018663789.2"/>
</dbReference>
<organism evidence="3 4">
    <name type="scientific">Lates calcarifer</name>
    <name type="common">Barramundi</name>
    <name type="synonym">Holocentrus calcarifer</name>
    <dbReference type="NCBI Taxonomy" id="8187"/>
    <lineage>
        <taxon>Eukaryota</taxon>
        <taxon>Metazoa</taxon>
        <taxon>Chordata</taxon>
        <taxon>Craniata</taxon>
        <taxon>Vertebrata</taxon>
        <taxon>Euteleostomi</taxon>
        <taxon>Actinopterygii</taxon>
        <taxon>Neopterygii</taxon>
        <taxon>Teleostei</taxon>
        <taxon>Neoteleostei</taxon>
        <taxon>Acanthomorphata</taxon>
        <taxon>Carangaria</taxon>
        <taxon>Carangaria incertae sedis</taxon>
        <taxon>Centropomidae</taxon>
        <taxon>Lates</taxon>
    </lineage>
</organism>
<dbReference type="InterPro" id="IPR016187">
    <property type="entry name" value="CTDL_fold"/>
</dbReference>
<gene>
    <name evidence="4" type="primary">LOC108875116</name>
</gene>
<dbReference type="Gene3D" id="3.10.100.10">
    <property type="entry name" value="Mannose-Binding Protein A, subunit A"/>
    <property type="match status" value="1"/>
</dbReference>
<dbReference type="PROSITE" id="PS50041">
    <property type="entry name" value="C_TYPE_LECTIN_2"/>
    <property type="match status" value="1"/>
</dbReference>
<reference evidence="4" key="1">
    <citation type="submission" date="2025-08" db="UniProtKB">
        <authorList>
            <consortium name="RefSeq"/>
        </authorList>
    </citation>
    <scope>IDENTIFICATION</scope>
    <source>
        <tissue evidence="4">Brain</tissue>
    </source>
</reference>